<evidence type="ECO:0000256" key="7">
    <source>
        <dbReference type="HAMAP-Rule" id="MF_02065"/>
    </source>
</evidence>
<evidence type="ECO:0000313" key="10">
    <source>
        <dbReference type="Proteomes" id="UP000298358"/>
    </source>
</evidence>
<keyword evidence="4 7" id="KW-0472">Membrane</keyword>
<keyword evidence="3 7" id="KW-1133">Transmembrane helix</keyword>
<organism evidence="9 10">
    <name type="scientific">Microbacterium paludicola</name>
    <dbReference type="NCBI Taxonomy" id="300019"/>
    <lineage>
        <taxon>Bacteria</taxon>
        <taxon>Bacillati</taxon>
        <taxon>Actinomycetota</taxon>
        <taxon>Actinomycetes</taxon>
        <taxon>Micrococcales</taxon>
        <taxon>Microbacteriaceae</taxon>
        <taxon>Microbacterium</taxon>
    </lineage>
</organism>
<dbReference type="AlphaFoldDB" id="A0A4Y9FZB4"/>
<keyword evidence="1 7" id="KW-1003">Cell membrane</keyword>
<reference evidence="9 10" key="1">
    <citation type="submission" date="2019-03" db="EMBL/GenBank/DDBJ databases">
        <title>Diversity of the mouse oral microbiome.</title>
        <authorList>
            <person name="Joseph S."/>
            <person name="Aduse-Opoku J."/>
            <person name="Curtis M."/>
            <person name="Wade W."/>
            <person name="Hashim A."/>
        </authorList>
    </citation>
    <scope>NUCLEOTIDE SEQUENCE [LARGE SCALE GENOMIC DNA]</scope>
    <source>
        <strain evidence="9 10">P1012</strain>
    </source>
</reference>
<accession>A0A4Y9FZB4</accession>
<dbReference type="Proteomes" id="UP000298358">
    <property type="component" value="Unassembled WGS sequence"/>
</dbReference>
<dbReference type="PANTHER" id="PTHR30518:SF2">
    <property type="entry name" value="ENDOLYTIC MUREIN TRANSGLYCOSYLASE"/>
    <property type="match status" value="1"/>
</dbReference>
<comment type="function">
    <text evidence="7">Functions as a peptidoglycan terminase that cleaves nascent peptidoglycan strands endolytically to terminate their elongation.</text>
</comment>
<proteinExistence type="inferred from homology"/>
<evidence type="ECO:0000256" key="8">
    <source>
        <dbReference type="SAM" id="MobiDB-lite"/>
    </source>
</evidence>
<comment type="similarity">
    <text evidence="7">Belongs to the transglycosylase MltG family.</text>
</comment>
<dbReference type="EC" id="4.2.2.29" evidence="7"/>
<dbReference type="GO" id="GO:0071555">
    <property type="term" value="P:cell wall organization"/>
    <property type="evidence" value="ECO:0007669"/>
    <property type="project" value="UniProtKB-KW"/>
</dbReference>
<dbReference type="Gene3D" id="3.30.1490.480">
    <property type="entry name" value="Endolytic murein transglycosylase"/>
    <property type="match status" value="1"/>
</dbReference>
<comment type="caution">
    <text evidence="9">The sequence shown here is derived from an EMBL/GenBank/DDBJ whole genome shotgun (WGS) entry which is preliminary data.</text>
</comment>
<dbReference type="Pfam" id="PF02618">
    <property type="entry name" value="YceG"/>
    <property type="match status" value="1"/>
</dbReference>
<evidence type="ECO:0000256" key="6">
    <source>
        <dbReference type="ARBA" id="ARBA00023316"/>
    </source>
</evidence>
<name>A0A4Y9FZB4_9MICO</name>
<dbReference type="HAMAP" id="MF_02065">
    <property type="entry name" value="MltG"/>
    <property type="match status" value="1"/>
</dbReference>
<dbReference type="EMBL" id="SPQB01000004">
    <property type="protein sequence ID" value="TFU34029.1"/>
    <property type="molecule type" value="Genomic_DNA"/>
</dbReference>
<comment type="subcellular location">
    <subcellularLocation>
        <location evidence="7">Cell membrane</location>
        <topology evidence="7">Single-pass membrane protein</topology>
    </subcellularLocation>
</comment>
<dbReference type="NCBIfam" id="TIGR00247">
    <property type="entry name" value="endolytic transglycosylase MltG"/>
    <property type="match status" value="1"/>
</dbReference>
<feature type="site" description="Important for catalytic activity" evidence="7">
    <location>
        <position position="297"/>
    </location>
</feature>
<protein>
    <recommendedName>
        <fullName evidence="7">Endolytic murein transglycosylase</fullName>
        <ecNumber evidence="7">4.2.2.29</ecNumber>
    </recommendedName>
    <alternativeName>
        <fullName evidence="7">Peptidoglycan lytic transglycosylase</fullName>
    </alternativeName>
    <alternativeName>
        <fullName evidence="7">Peptidoglycan polymerization terminase</fullName>
    </alternativeName>
</protein>
<keyword evidence="5 7" id="KW-0456">Lyase</keyword>
<dbReference type="GO" id="GO:0008932">
    <property type="term" value="F:lytic endotransglycosylase activity"/>
    <property type="evidence" value="ECO:0007669"/>
    <property type="project" value="UniProtKB-UniRule"/>
</dbReference>
<keyword evidence="2 7" id="KW-0812">Transmembrane</keyword>
<comment type="catalytic activity">
    <reaction evidence="7">
        <text>a peptidoglycan chain = a peptidoglycan chain with N-acetyl-1,6-anhydromuramyl-[peptide] at the reducing end + a peptidoglycan chain with N-acetylglucosamine at the non-reducing end.</text>
        <dbReference type="EC" id="4.2.2.29"/>
    </reaction>
</comment>
<gene>
    <name evidence="7 9" type="primary">mltG</name>
    <name evidence="9" type="ORF">E4U02_02970</name>
</gene>
<dbReference type="OrthoDB" id="9814591at2"/>
<dbReference type="GO" id="GO:0005886">
    <property type="term" value="C:plasma membrane"/>
    <property type="evidence" value="ECO:0007669"/>
    <property type="project" value="UniProtKB-SubCell"/>
</dbReference>
<evidence type="ECO:0000256" key="4">
    <source>
        <dbReference type="ARBA" id="ARBA00023136"/>
    </source>
</evidence>
<dbReference type="InterPro" id="IPR003770">
    <property type="entry name" value="MLTG-like"/>
</dbReference>
<evidence type="ECO:0000256" key="3">
    <source>
        <dbReference type="ARBA" id="ARBA00022989"/>
    </source>
</evidence>
<evidence type="ECO:0000256" key="1">
    <source>
        <dbReference type="ARBA" id="ARBA00022475"/>
    </source>
</evidence>
<sequence length="438" mass="46628">MPWDDGIFVERTPATTVTPAAEATPPAERSAPATLAETAALASQAPAPSGPEPASLEDLFVPENTVEPKRRGGRGCLVTLIILLAILGGIVAGGMYVWNTYGTQIAERFGWDGPSDYEPGEATGEAIITIEEGDGGEAISQTLYEAGVTLKPDSFYDHLLDADAIPTFYPGIYRLQQKMTSEAALAALADPANKLENTVALQEGWTVSATLEAASTGLDMPLEELQAAAEDPSAYDVEADSLEGWLFPATYTFDPGVTAEDVIKTMVDRTRESLANAGVAAGDEQRILTVASIVQREGASREDFGMVAQVIYNRLDPEISDTNGLLQMDSTAQFGYRAAHPEAAEQGSVFSSEEQLNDPNPWNTYVHPGLPVGPIANPGDEAIQAAQQPTEGGWQYFVTVNLETGETLFAETYAEQQQNEAQLHAWCADNPDHGGCGG</sequence>
<feature type="transmembrane region" description="Helical" evidence="7">
    <location>
        <begin position="77"/>
        <end position="98"/>
    </location>
</feature>
<evidence type="ECO:0000256" key="2">
    <source>
        <dbReference type="ARBA" id="ARBA00022692"/>
    </source>
</evidence>
<evidence type="ECO:0000313" key="9">
    <source>
        <dbReference type="EMBL" id="TFU34029.1"/>
    </source>
</evidence>
<evidence type="ECO:0000256" key="5">
    <source>
        <dbReference type="ARBA" id="ARBA00023239"/>
    </source>
</evidence>
<feature type="compositionally biased region" description="Low complexity" evidence="8">
    <location>
        <begin position="11"/>
        <end position="47"/>
    </location>
</feature>
<feature type="region of interest" description="Disordered" evidence="8">
    <location>
        <begin position="11"/>
        <end position="57"/>
    </location>
</feature>
<keyword evidence="10" id="KW-1185">Reference proteome</keyword>
<dbReference type="PANTHER" id="PTHR30518">
    <property type="entry name" value="ENDOLYTIC MUREIN TRANSGLYCOSYLASE"/>
    <property type="match status" value="1"/>
</dbReference>
<dbReference type="GO" id="GO:0009252">
    <property type="term" value="P:peptidoglycan biosynthetic process"/>
    <property type="evidence" value="ECO:0007669"/>
    <property type="project" value="UniProtKB-UniRule"/>
</dbReference>
<keyword evidence="6 7" id="KW-0961">Cell wall biogenesis/degradation</keyword>